<reference evidence="2 3" key="1">
    <citation type="journal article" date="2013" name="BMC Genomics">
        <title>The miniature genome of a carnivorous plant Genlisea aurea contains a low number of genes and short non-coding sequences.</title>
        <authorList>
            <person name="Leushkin E.V."/>
            <person name="Sutormin R.A."/>
            <person name="Nabieva E.R."/>
            <person name="Penin A.A."/>
            <person name="Kondrashov A.S."/>
            <person name="Logacheva M.D."/>
        </authorList>
    </citation>
    <scope>NUCLEOTIDE SEQUENCE [LARGE SCALE GENOMIC DNA]</scope>
</reference>
<organism evidence="2 3">
    <name type="scientific">Genlisea aurea</name>
    <dbReference type="NCBI Taxonomy" id="192259"/>
    <lineage>
        <taxon>Eukaryota</taxon>
        <taxon>Viridiplantae</taxon>
        <taxon>Streptophyta</taxon>
        <taxon>Embryophyta</taxon>
        <taxon>Tracheophyta</taxon>
        <taxon>Spermatophyta</taxon>
        <taxon>Magnoliopsida</taxon>
        <taxon>eudicotyledons</taxon>
        <taxon>Gunneridae</taxon>
        <taxon>Pentapetalae</taxon>
        <taxon>asterids</taxon>
        <taxon>lamiids</taxon>
        <taxon>Lamiales</taxon>
        <taxon>Lentibulariaceae</taxon>
        <taxon>Genlisea</taxon>
    </lineage>
</organism>
<dbReference type="GO" id="GO:0017056">
    <property type="term" value="F:structural constituent of nuclear pore"/>
    <property type="evidence" value="ECO:0007669"/>
    <property type="project" value="TreeGrafter"/>
</dbReference>
<dbReference type="EMBL" id="AUSU01008827">
    <property type="protein sequence ID" value="EPS58878.1"/>
    <property type="molecule type" value="Genomic_DNA"/>
</dbReference>
<gene>
    <name evidence="2" type="ORF">M569_15934</name>
</gene>
<protein>
    <submittedName>
        <fullName evidence="2">Uncharacterized protein</fullName>
    </submittedName>
</protein>
<dbReference type="GO" id="GO:0008139">
    <property type="term" value="F:nuclear localization sequence binding"/>
    <property type="evidence" value="ECO:0007669"/>
    <property type="project" value="TreeGrafter"/>
</dbReference>
<dbReference type="GO" id="GO:0003723">
    <property type="term" value="F:RNA binding"/>
    <property type="evidence" value="ECO:0007669"/>
    <property type="project" value="TreeGrafter"/>
</dbReference>
<name>S8D884_9LAMI</name>
<evidence type="ECO:0000313" key="2">
    <source>
        <dbReference type="EMBL" id="EPS58878.1"/>
    </source>
</evidence>
<comment type="caution">
    <text evidence="2">The sequence shown here is derived from an EMBL/GenBank/DDBJ whole genome shotgun (WGS) entry which is preliminary data.</text>
</comment>
<dbReference type="GO" id="GO:0006405">
    <property type="term" value="P:RNA export from nucleus"/>
    <property type="evidence" value="ECO:0007669"/>
    <property type="project" value="TreeGrafter"/>
</dbReference>
<dbReference type="GO" id="GO:0006606">
    <property type="term" value="P:protein import into nucleus"/>
    <property type="evidence" value="ECO:0007669"/>
    <property type="project" value="TreeGrafter"/>
</dbReference>
<dbReference type="Proteomes" id="UP000015453">
    <property type="component" value="Unassembled WGS sequence"/>
</dbReference>
<feature type="region of interest" description="Disordered" evidence="1">
    <location>
        <begin position="1"/>
        <end position="25"/>
    </location>
</feature>
<dbReference type="GO" id="GO:0044614">
    <property type="term" value="C:nuclear pore cytoplasmic filaments"/>
    <property type="evidence" value="ECO:0007669"/>
    <property type="project" value="TreeGrafter"/>
</dbReference>
<dbReference type="GO" id="GO:0034398">
    <property type="term" value="P:telomere tethering at nuclear periphery"/>
    <property type="evidence" value="ECO:0007669"/>
    <property type="project" value="TreeGrafter"/>
</dbReference>
<dbReference type="PANTHER" id="PTHR23198">
    <property type="entry name" value="NUCLEOPORIN"/>
    <property type="match status" value="1"/>
</dbReference>
<dbReference type="InterPro" id="IPR037665">
    <property type="entry name" value="Nucleoporin_S59-like"/>
</dbReference>
<feature type="compositionally biased region" description="Polar residues" evidence="1">
    <location>
        <begin position="1"/>
        <end position="16"/>
    </location>
</feature>
<evidence type="ECO:0000313" key="3">
    <source>
        <dbReference type="Proteomes" id="UP000015453"/>
    </source>
</evidence>
<dbReference type="OrthoDB" id="3797628at2759"/>
<dbReference type="AlphaFoldDB" id="S8D884"/>
<dbReference type="PANTHER" id="PTHR23198:SF6">
    <property type="entry name" value="NUCLEAR PORE COMPLEX PROTEIN NUP98-NUP96"/>
    <property type="match status" value="1"/>
</dbReference>
<accession>S8D884</accession>
<dbReference type="GO" id="GO:0000973">
    <property type="term" value="P:post-transcriptional tethering of RNA polymerase II gene DNA at nuclear periphery"/>
    <property type="evidence" value="ECO:0007669"/>
    <property type="project" value="TreeGrafter"/>
</dbReference>
<evidence type="ECO:0000256" key="1">
    <source>
        <dbReference type="SAM" id="MobiDB-lite"/>
    </source>
</evidence>
<sequence>MQQPSFTTPFQSAQPVQSSGGFNFSSFGQSPAGGTSAFGATPGGVFGNAAFGQASGNFQAPVLPQAAPPMNPFGTLPAMPQMSIGRSGVSPSMQYGISSLPVVDKPAAVRISSLLTSRHLSQRRLRLPVRKYNPKTDGPKVTIL</sequence>
<keyword evidence="3" id="KW-1185">Reference proteome</keyword>
<proteinExistence type="predicted"/>